<reference evidence="2" key="2">
    <citation type="submission" date="2007-04" db="EMBL/GenBank/DDBJ databases">
        <title>The genome of the human body louse.</title>
        <authorList>
            <consortium name="The Human Body Louse Genome Consortium"/>
            <person name="Kirkness E."/>
            <person name="Walenz B."/>
            <person name="Hass B."/>
            <person name="Bruggner R."/>
            <person name="Strausberg R."/>
        </authorList>
    </citation>
    <scope>NUCLEOTIDE SEQUENCE</scope>
    <source>
        <strain evidence="2">USDA</strain>
    </source>
</reference>
<dbReference type="GeneID" id="8235575"/>
<evidence type="ECO:0000313" key="4">
    <source>
        <dbReference type="Proteomes" id="UP000009046"/>
    </source>
</evidence>
<dbReference type="InParanoid" id="E0VKP8"/>
<dbReference type="eggNOG" id="ENOG502QQCQ">
    <property type="taxonomic scope" value="Eukaryota"/>
</dbReference>
<dbReference type="OMA" id="CSATIDC"/>
<dbReference type="EnsemblMetazoa" id="PHUM268570-RA">
    <property type="protein sequence ID" value="PHUM268570-PA"/>
    <property type="gene ID" value="PHUM268570"/>
</dbReference>
<dbReference type="EMBL" id="DS235250">
    <property type="protein sequence ID" value="EEB13954.1"/>
    <property type="molecule type" value="Genomic_DNA"/>
</dbReference>
<protein>
    <recommendedName>
        <fullName evidence="1">DDB1- and CUL4-associated factor 15 WD40 repeat-containing domain-containing protein</fullName>
    </recommendedName>
</protein>
<dbReference type="PANTHER" id="PTHR28541">
    <property type="entry name" value="DDB1- AND CUL4-ASSOCIATED FACTOR 15"/>
    <property type="match status" value="1"/>
</dbReference>
<dbReference type="GO" id="GO:0080008">
    <property type="term" value="C:Cul4-RING E3 ubiquitin ligase complex"/>
    <property type="evidence" value="ECO:0007669"/>
    <property type="project" value="TreeGrafter"/>
</dbReference>
<dbReference type="Proteomes" id="UP000009046">
    <property type="component" value="Unassembled WGS sequence"/>
</dbReference>
<dbReference type="EMBL" id="AAZO01003105">
    <property type="status" value="NOT_ANNOTATED_CDS"/>
    <property type="molecule type" value="Genomic_DNA"/>
</dbReference>
<dbReference type="CDD" id="cd20917">
    <property type="entry name" value="DCAF15-NTD"/>
    <property type="match status" value="1"/>
</dbReference>
<reference evidence="2" key="1">
    <citation type="submission" date="2007-04" db="EMBL/GenBank/DDBJ databases">
        <title>Annotation of Pediculus humanus corporis strain USDA.</title>
        <authorList>
            <person name="Kirkness E."/>
            <person name="Hannick L."/>
            <person name="Hass B."/>
            <person name="Bruggner R."/>
            <person name="Lawson D."/>
            <person name="Bidwell S."/>
            <person name="Joardar V."/>
            <person name="Caler E."/>
            <person name="Walenz B."/>
            <person name="Inman J."/>
            <person name="Schobel S."/>
            <person name="Galinsky K."/>
            <person name="Amedeo P."/>
            <person name="Strausberg R."/>
        </authorList>
    </citation>
    <scope>NUCLEOTIDE SEQUENCE</scope>
    <source>
        <strain evidence="2">USDA</strain>
    </source>
</reference>
<dbReference type="RefSeq" id="XP_002426692.1">
    <property type="nucleotide sequence ID" value="XM_002426647.1"/>
</dbReference>
<accession>E0VKP8</accession>
<dbReference type="VEuPathDB" id="VectorBase:PHUM268570"/>
<dbReference type="FunCoup" id="E0VKP8">
    <property type="interactions" value="37"/>
</dbReference>
<feature type="domain" description="DDB1- and CUL4-associated factor 15 WD40 repeat-containing" evidence="1">
    <location>
        <begin position="77"/>
        <end position="276"/>
    </location>
</feature>
<evidence type="ECO:0000313" key="3">
    <source>
        <dbReference type="EnsemblMetazoa" id="PHUM268570-PA"/>
    </source>
</evidence>
<sequence length="903" mass="103708">MSDKCSEVSDIDFNSELESIETVSSLSLSPSRNQDSSVSNTSNFKYATSLNITRNLFQRELGFGCLKPIKHAFLKSYHLSNIFSGQVLLTHVFLGMTKCGRFLITYTMITDQDDDEWYATVYKYRLHWWNFKPGGQARKIAEVSLFGSHKIVAPLQMYVCQWPQDNEKILVYGLIKECSSIDAVGSSNNQHAFVTVTALPSLNNCQECRIVASSYMLDGIWDTCLRFSCLKHGYTVHTSFDVVVPYPEFSPKISLKCNNYAVFNANNFLYALKITLENNDKKIKNEQMEDISCLVSDSSSEVNKNSEEIIPSSSINQKNFNLNSNNNNTSNNNNDNALKLKEQIIKDFSEDINLNASCLQKKGFENLTKDPFIKEFEIKTCDSSYQIYNLFELNVEEEKAVHEFLTSPPLPTRVNPFRSKYINSDLKEQMQRNSPSGECNNILEVKNEHLEENTNCKKNFKLKEKSDKECFFYPKSTNCTKKNRSEQINRNNNVYKTDDKNYSNKYYKSFFTRRKGQKSNLNFEMFIRSMSLSKPHLKQPVTVCDNEIHVVLETSRHISRKSNEIVDSPYEFVDDSQYEVEKLSQFRKKRLADKKYEFQDFDSENIIPFSIVRQESTLRSPRKYQDNENDLSEKLKHNVELRIGNETMNSNMNELIIHNPGSKYPLELPTSASSLKSPLILEVLTNSGQHESVLRPFNRNINGSSLLSPVTKILFSPTAHSQKSVSKSASKDVWKTKYFEELKLIINTLGTHKISQCLDTRLILENGILINDISEWYFKEEINYKEVDIYKNLLKNLNKFYGEAIRFKRRFVEVDDELVSVITDIEDDDMSTLTGYHTALNVEVHGAGYSQLQMISNSKAEKLSASCVVVDQQSLDIEGICHSVATTLCQVSDKPLLFVMIMI</sequence>
<dbReference type="OrthoDB" id="6354267at2759"/>
<dbReference type="PANTHER" id="PTHR28541:SF1">
    <property type="entry name" value="DDB1- AND CUL4-ASSOCIATED FACTOR 15"/>
    <property type="match status" value="1"/>
</dbReference>
<name>E0VKP8_PEDHC</name>
<proteinExistence type="predicted"/>
<gene>
    <name evidence="3" type="primary">8235575</name>
    <name evidence="2" type="ORF">Phum_PHUM268570</name>
</gene>
<dbReference type="InterPro" id="IPR038914">
    <property type="entry name" value="DCAF15"/>
</dbReference>
<keyword evidence="4" id="KW-1185">Reference proteome</keyword>
<dbReference type="HOGENOM" id="CLU_321143_0_0_1"/>
<organism>
    <name type="scientific">Pediculus humanus subsp. corporis</name>
    <name type="common">Body louse</name>
    <dbReference type="NCBI Taxonomy" id="121224"/>
    <lineage>
        <taxon>Eukaryota</taxon>
        <taxon>Metazoa</taxon>
        <taxon>Ecdysozoa</taxon>
        <taxon>Arthropoda</taxon>
        <taxon>Hexapoda</taxon>
        <taxon>Insecta</taxon>
        <taxon>Pterygota</taxon>
        <taxon>Neoptera</taxon>
        <taxon>Paraneoptera</taxon>
        <taxon>Psocodea</taxon>
        <taxon>Troctomorpha</taxon>
        <taxon>Phthiraptera</taxon>
        <taxon>Anoplura</taxon>
        <taxon>Pediculidae</taxon>
        <taxon>Pediculus</taxon>
    </lineage>
</organism>
<dbReference type="AlphaFoldDB" id="E0VKP8"/>
<reference evidence="3" key="3">
    <citation type="submission" date="2020-05" db="UniProtKB">
        <authorList>
            <consortium name="EnsemblMetazoa"/>
        </authorList>
    </citation>
    <scope>IDENTIFICATION</scope>
    <source>
        <strain evidence="3">USDA</strain>
    </source>
</reference>
<dbReference type="CTD" id="8235575"/>
<dbReference type="KEGG" id="phu:Phum_PHUM268570"/>
<dbReference type="InterPro" id="IPR032734">
    <property type="entry name" value="DCAF15_WD40"/>
</dbReference>
<evidence type="ECO:0000313" key="2">
    <source>
        <dbReference type="EMBL" id="EEB13954.1"/>
    </source>
</evidence>
<evidence type="ECO:0000259" key="1">
    <source>
        <dbReference type="Pfam" id="PF14939"/>
    </source>
</evidence>
<dbReference type="GO" id="GO:0016567">
    <property type="term" value="P:protein ubiquitination"/>
    <property type="evidence" value="ECO:0007669"/>
    <property type="project" value="InterPro"/>
</dbReference>
<dbReference type="Pfam" id="PF14939">
    <property type="entry name" value="DCAF15_WD40"/>
    <property type="match status" value="1"/>
</dbReference>